<dbReference type="EMBL" id="MU864012">
    <property type="protein sequence ID" value="KAK4195457.1"/>
    <property type="molecule type" value="Genomic_DNA"/>
</dbReference>
<dbReference type="AlphaFoldDB" id="A0AAN7AR55"/>
<evidence type="ECO:0000313" key="2">
    <source>
        <dbReference type="Proteomes" id="UP001303160"/>
    </source>
</evidence>
<organism evidence="1 2">
    <name type="scientific">Triangularia verruculosa</name>
    <dbReference type="NCBI Taxonomy" id="2587418"/>
    <lineage>
        <taxon>Eukaryota</taxon>
        <taxon>Fungi</taxon>
        <taxon>Dikarya</taxon>
        <taxon>Ascomycota</taxon>
        <taxon>Pezizomycotina</taxon>
        <taxon>Sordariomycetes</taxon>
        <taxon>Sordariomycetidae</taxon>
        <taxon>Sordariales</taxon>
        <taxon>Podosporaceae</taxon>
        <taxon>Triangularia</taxon>
    </lineage>
</organism>
<proteinExistence type="predicted"/>
<dbReference type="InterPro" id="IPR009057">
    <property type="entry name" value="Homeodomain-like_sf"/>
</dbReference>
<name>A0AAN7AR55_9PEZI</name>
<keyword evidence="2" id="KW-1185">Reference proteome</keyword>
<reference evidence="1" key="2">
    <citation type="submission" date="2023-05" db="EMBL/GenBank/DDBJ databases">
        <authorList>
            <consortium name="Lawrence Berkeley National Laboratory"/>
            <person name="Steindorff A."/>
            <person name="Hensen N."/>
            <person name="Bonometti L."/>
            <person name="Westerberg I."/>
            <person name="Brannstrom I.O."/>
            <person name="Guillou S."/>
            <person name="Cros-Aarteil S."/>
            <person name="Calhoun S."/>
            <person name="Haridas S."/>
            <person name="Kuo A."/>
            <person name="Mondo S."/>
            <person name="Pangilinan J."/>
            <person name="Riley R."/>
            <person name="Labutti K."/>
            <person name="Andreopoulos B."/>
            <person name="Lipzen A."/>
            <person name="Chen C."/>
            <person name="Yanf M."/>
            <person name="Daum C."/>
            <person name="Ng V."/>
            <person name="Clum A."/>
            <person name="Ohm R."/>
            <person name="Martin F."/>
            <person name="Silar P."/>
            <person name="Natvig D."/>
            <person name="Lalanne C."/>
            <person name="Gautier V."/>
            <person name="Ament-Velasquez S.L."/>
            <person name="Kruys A."/>
            <person name="Hutchinson M.I."/>
            <person name="Powell A.J."/>
            <person name="Barry K."/>
            <person name="Miller A.N."/>
            <person name="Grigoriev I.V."/>
            <person name="Debuchy R."/>
            <person name="Gladieux P."/>
            <person name="Thoren M.H."/>
            <person name="Johannesson H."/>
        </authorList>
    </citation>
    <scope>NUCLEOTIDE SEQUENCE</scope>
    <source>
        <strain evidence="1">CBS 315.58</strain>
    </source>
</reference>
<sequence>MPAHIKTQEKGRLLLLLTGNASNEEIRATLGLSIRQIQRYRKTYQITGSPFTTSRTTSNAQIFTPYLVEKTCQLLAEKPSFYLDELQWFLVLEYHVFFNRNNILAYIRRYYFTEGDNNFILNKFENFLRRGVTEVKSKAIIIYGYYRKISSG</sequence>
<protein>
    <submittedName>
        <fullName evidence="1">Uncharacterized protein</fullName>
    </submittedName>
</protein>
<comment type="caution">
    <text evidence="1">The sequence shown here is derived from an EMBL/GenBank/DDBJ whole genome shotgun (WGS) entry which is preliminary data.</text>
</comment>
<evidence type="ECO:0000313" key="1">
    <source>
        <dbReference type="EMBL" id="KAK4195457.1"/>
    </source>
</evidence>
<dbReference type="Proteomes" id="UP001303160">
    <property type="component" value="Unassembled WGS sequence"/>
</dbReference>
<accession>A0AAN7AR55</accession>
<gene>
    <name evidence="1" type="ORF">QBC40DRAFT_301141</name>
</gene>
<dbReference type="SUPFAM" id="SSF46689">
    <property type="entry name" value="Homeodomain-like"/>
    <property type="match status" value="1"/>
</dbReference>
<reference evidence="1" key="1">
    <citation type="journal article" date="2023" name="Mol. Phylogenet. Evol.">
        <title>Genome-scale phylogeny and comparative genomics of the fungal order Sordariales.</title>
        <authorList>
            <person name="Hensen N."/>
            <person name="Bonometti L."/>
            <person name="Westerberg I."/>
            <person name="Brannstrom I.O."/>
            <person name="Guillou S."/>
            <person name="Cros-Aarteil S."/>
            <person name="Calhoun S."/>
            <person name="Haridas S."/>
            <person name="Kuo A."/>
            <person name="Mondo S."/>
            <person name="Pangilinan J."/>
            <person name="Riley R."/>
            <person name="LaButti K."/>
            <person name="Andreopoulos B."/>
            <person name="Lipzen A."/>
            <person name="Chen C."/>
            <person name="Yan M."/>
            <person name="Daum C."/>
            <person name="Ng V."/>
            <person name="Clum A."/>
            <person name="Steindorff A."/>
            <person name="Ohm R.A."/>
            <person name="Martin F."/>
            <person name="Silar P."/>
            <person name="Natvig D.O."/>
            <person name="Lalanne C."/>
            <person name="Gautier V."/>
            <person name="Ament-Velasquez S.L."/>
            <person name="Kruys A."/>
            <person name="Hutchinson M.I."/>
            <person name="Powell A.J."/>
            <person name="Barry K."/>
            <person name="Miller A.N."/>
            <person name="Grigoriev I.V."/>
            <person name="Debuchy R."/>
            <person name="Gladieux P."/>
            <person name="Hiltunen Thoren M."/>
            <person name="Johannesson H."/>
        </authorList>
    </citation>
    <scope>NUCLEOTIDE SEQUENCE</scope>
    <source>
        <strain evidence="1">CBS 315.58</strain>
    </source>
</reference>